<evidence type="ECO:0000256" key="1">
    <source>
        <dbReference type="SAM" id="Phobius"/>
    </source>
</evidence>
<protein>
    <submittedName>
        <fullName evidence="3">Phosphohydrolase</fullName>
    </submittedName>
</protein>
<feature type="transmembrane region" description="Helical" evidence="1">
    <location>
        <begin position="33"/>
        <end position="53"/>
    </location>
</feature>
<feature type="transmembrane region" description="Helical" evidence="1">
    <location>
        <begin position="123"/>
        <end position="140"/>
    </location>
</feature>
<gene>
    <name evidence="3" type="ORF">BW47_03085</name>
</gene>
<dbReference type="InterPro" id="IPR006675">
    <property type="entry name" value="HDIG_dom"/>
</dbReference>
<organism evidence="3 4">
    <name type="scientific">Thermosipho melanesiensis</name>
    <dbReference type="NCBI Taxonomy" id="46541"/>
    <lineage>
        <taxon>Bacteria</taxon>
        <taxon>Thermotogati</taxon>
        <taxon>Thermotogota</taxon>
        <taxon>Thermotogae</taxon>
        <taxon>Thermotogales</taxon>
        <taxon>Fervidobacteriaceae</taxon>
        <taxon>Thermosipho</taxon>
    </lineage>
</organism>
<evidence type="ECO:0000259" key="2">
    <source>
        <dbReference type="SMART" id="SM00471"/>
    </source>
</evidence>
<name>A0ABM6GDP4_9BACT</name>
<dbReference type="SMART" id="SM00471">
    <property type="entry name" value="HDc"/>
    <property type="match status" value="1"/>
</dbReference>
<proteinExistence type="predicted"/>
<dbReference type="InterPro" id="IPR006674">
    <property type="entry name" value="HD_domain"/>
</dbReference>
<accession>A0ABM6GDP4</accession>
<feature type="transmembrane region" description="Helical" evidence="1">
    <location>
        <begin position="152"/>
        <end position="170"/>
    </location>
</feature>
<evidence type="ECO:0000313" key="3">
    <source>
        <dbReference type="EMBL" id="APT73605.1"/>
    </source>
</evidence>
<dbReference type="InterPro" id="IPR003607">
    <property type="entry name" value="HD/PDEase_dom"/>
</dbReference>
<keyword evidence="4" id="KW-1185">Reference proteome</keyword>
<dbReference type="Pfam" id="PF01966">
    <property type="entry name" value="HD"/>
    <property type="match status" value="1"/>
</dbReference>
<keyword evidence="1" id="KW-0472">Membrane</keyword>
<dbReference type="SUPFAM" id="SSF109604">
    <property type="entry name" value="HD-domain/PDEase-like"/>
    <property type="match status" value="1"/>
</dbReference>
<feature type="transmembrane region" description="Helical" evidence="1">
    <location>
        <begin position="89"/>
        <end position="111"/>
    </location>
</feature>
<dbReference type="NCBIfam" id="TIGR00277">
    <property type="entry name" value="HDIG"/>
    <property type="match status" value="1"/>
</dbReference>
<evidence type="ECO:0000313" key="4">
    <source>
        <dbReference type="Proteomes" id="UP000185490"/>
    </source>
</evidence>
<feature type="transmembrane region" description="Helical" evidence="1">
    <location>
        <begin position="6"/>
        <end position="26"/>
    </location>
</feature>
<feature type="domain" description="HD/PDEase" evidence="2">
    <location>
        <begin position="230"/>
        <end position="386"/>
    </location>
</feature>
<keyword evidence="1" id="KW-1133">Transmembrane helix</keyword>
<dbReference type="PANTHER" id="PTHR36442:SF1">
    <property type="entry name" value="CYCLIC-DI-AMP PHOSPHODIESTERASE PGPH"/>
    <property type="match status" value="1"/>
</dbReference>
<dbReference type="CDD" id="cd00077">
    <property type="entry name" value="HDc"/>
    <property type="match status" value="1"/>
</dbReference>
<feature type="transmembrane region" description="Helical" evidence="1">
    <location>
        <begin position="182"/>
        <end position="201"/>
    </location>
</feature>
<reference evidence="3 4" key="1">
    <citation type="submission" date="2014-02" db="EMBL/GenBank/DDBJ databases">
        <title>Diversity of Thermotogales isolates from hydrothermal vents.</title>
        <authorList>
            <person name="Haverkamp T.H.A."/>
            <person name="Lossouarn J."/>
            <person name="Geslin C."/>
            <person name="Nesbo C.L."/>
        </authorList>
    </citation>
    <scope>NUCLEOTIDE SEQUENCE [LARGE SCALE GENOMIC DNA]</scope>
    <source>
        <strain evidence="3 4">431</strain>
    </source>
</reference>
<dbReference type="RefSeq" id="WP_012056806.1">
    <property type="nucleotide sequence ID" value="NZ_CP007389.1"/>
</dbReference>
<dbReference type="InterPro" id="IPR052722">
    <property type="entry name" value="PgpH_phosphodiesterase"/>
</dbReference>
<feature type="transmembrane region" description="Helical" evidence="1">
    <location>
        <begin position="59"/>
        <end position="77"/>
    </location>
</feature>
<dbReference type="Pfam" id="PF07698">
    <property type="entry name" value="7TM-7TMR_HD"/>
    <property type="match status" value="1"/>
</dbReference>
<dbReference type="Gene3D" id="1.10.3210.10">
    <property type="entry name" value="Hypothetical protein af1432"/>
    <property type="match status" value="1"/>
</dbReference>
<dbReference type="InterPro" id="IPR011621">
    <property type="entry name" value="Metal-dep_PHydrolase_7TM_intra"/>
</dbReference>
<dbReference type="PANTHER" id="PTHR36442">
    <property type="entry name" value="CYCLIC-DI-AMP PHOSPHODIESTERASE PGPH"/>
    <property type="match status" value="1"/>
</dbReference>
<dbReference type="Proteomes" id="UP000185490">
    <property type="component" value="Chromosome"/>
</dbReference>
<sequence length="453" mass="52444">MKRINLEGLFVSLISVTLINLFDFNFVKALNEFILLVFAWYFIVYFLYKNIYYFKLHKIYKYTFYVIFIAGIFITYPSMKNWDVSLSPFLISSLLLTLLITYEVGITAGILQSVLLSFHFGDFYSLFYFIPQIIIMNYLIRNIVRRIEIAKAAIFTSLIALLLSISQFPLKPVYLNIYSIGYSILNPFVSTVIILGILPYIEYFSRIYSNIGLSELANMNHPLLKRLSLQAPGTYYHSIMVATLAEAAAERIGVNSTFARVASYFHDIGKMIRPYFFVENLKNGEENPHNQISPFLSHIVLEDHVKSGVELARKYRLPLRIEFIIPQHHGTRVQKYFYYKAKELEENVLEDSFRYPGPKPQFKEAGIIMLADSVEAALKSINTSNYQRIKDKVEEIVSGIYNEKQLDESGLTLKELELIIDEFIKVVVNITKTRIEYPKEEIKKVVQANGNNE</sequence>
<dbReference type="EMBL" id="CP007389">
    <property type="protein sequence ID" value="APT73605.1"/>
    <property type="molecule type" value="Genomic_DNA"/>
</dbReference>
<keyword evidence="1" id="KW-0812">Transmembrane</keyword>